<evidence type="ECO:0000313" key="3">
    <source>
        <dbReference type="Proteomes" id="UP000029879"/>
    </source>
</evidence>
<feature type="compositionally biased region" description="Low complexity" evidence="1">
    <location>
        <begin position="47"/>
        <end position="56"/>
    </location>
</feature>
<protein>
    <submittedName>
        <fullName evidence="2">Uncharacterized protein</fullName>
    </submittedName>
</protein>
<accession>A0AB34PAF4</accession>
<reference evidence="2 3" key="1">
    <citation type="submission" date="2014-10" db="EMBL/GenBank/DDBJ databases">
        <title>Genome sequence of a Xanthomonas strain that is pathogenic on beans.</title>
        <authorList>
            <person name="Aritua V."/>
            <person name="Sapp M."/>
            <person name="Harrison J."/>
            <person name="Smith J."/>
            <person name="Studholme D."/>
        </authorList>
    </citation>
    <scope>NUCLEOTIDE SEQUENCE [LARGE SCALE GENOMIC DNA]</scope>
    <source>
        <strain evidence="2 3">Nyagatare</strain>
    </source>
</reference>
<sequence length="65" mass="7084">MRRAPRDPHRIAPAASIRCGPRQFPLAGERPLRPGTLPYITDFARGDPAAPAPADDGSPYRLHVL</sequence>
<evidence type="ECO:0000313" key="2">
    <source>
        <dbReference type="EMBL" id="KGK58635.1"/>
    </source>
</evidence>
<comment type="caution">
    <text evidence="2">The sequence shown here is derived from an EMBL/GenBank/DDBJ whole genome shotgun (WGS) entry which is preliminary data.</text>
</comment>
<feature type="compositionally biased region" description="Basic and acidic residues" evidence="1">
    <location>
        <begin position="1"/>
        <end position="10"/>
    </location>
</feature>
<evidence type="ECO:0000256" key="1">
    <source>
        <dbReference type="SAM" id="MobiDB-lite"/>
    </source>
</evidence>
<organism evidence="2 3">
    <name type="scientific">Xanthomonas cannabis pv. phaseoli</name>
    <dbReference type="NCBI Taxonomy" id="1885902"/>
    <lineage>
        <taxon>Bacteria</taxon>
        <taxon>Pseudomonadati</taxon>
        <taxon>Pseudomonadota</taxon>
        <taxon>Gammaproteobacteria</taxon>
        <taxon>Lysobacterales</taxon>
        <taxon>Lysobacteraceae</taxon>
        <taxon>Xanthomonas</taxon>
    </lineage>
</organism>
<dbReference type="EMBL" id="JRQI01000020">
    <property type="protein sequence ID" value="KGK58635.1"/>
    <property type="molecule type" value="Genomic_DNA"/>
</dbReference>
<gene>
    <name evidence="2" type="ORF">NC00_06415</name>
</gene>
<name>A0AB34PAF4_9XANT</name>
<dbReference type="Proteomes" id="UP000029879">
    <property type="component" value="Unassembled WGS sequence"/>
</dbReference>
<dbReference type="AlphaFoldDB" id="A0AB34PAF4"/>
<proteinExistence type="predicted"/>
<feature type="region of interest" description="Disordered" evidence="1">
    <location>
        <begin position="1"/>
        <end position="65"/>
    </location>
</feature>